<protein>
    <recommendedName>
        <fullName evidence="4">Integral membrane protein</fullName>
    </recommendedName>
</protein>
<keyword evidence="3" id="KW-1185">Reference proteome</keyword>
<gene>
    <name evidence="2" type="ORF">HG542_26090</name>
</gene>
<dbReference type="Proteomes" id="UP000587462">
    <property type="component" value="Unassembled WGS sequence"/>
</dbReference>
<dbReference type="EMBL" id="JABBXF010000071">
    <property type="protein sequence ID" value="NVK81098.1"/>
    <property type="molecule type" value="Genomic_DNA"/>
</dbReference>
<keyword evidence="1" id="KW-1133">Transmembrane helix</keyword>
<accession>A0A7Y7B8Q0</accession>
<feature type="transmembrane region" description="Helical" evidence="1">
    <location>
        <begin position="146"/>
        <end position="172"/>
    </location>
</feature>
<dbReference type="RefSeq" id="WP_171085537.1">
    <property type="nucleotide sequence ID" value="NZ_BNBU01000002.1"/>
</dbReference>
<feature type="transmembrane region" description="Helical" evidence="1">
    <location>
        <begin position="296"/>
        <end position="320"/>
    </location>
</feature>
<organism evidence="2 3">
    <name type="scientific">Streptomyces morookaense</name>
    <name type="common">Streptoverticillium morookaense</name>
    <dbReference type="NCBI Taxonomy" id="1970"/>
    <lineage>
        <taxon>Bacteria</taxon>
        <taxon>Bacillati</taxon>
        <taxon>Actinomycetota</taxon>
        <taxon>Actinomycetes</taxon>
        <taxon>Kitasatosporales</taxon>
        <taxon>Streptomycetaceae</taxon>
        <taxon>Streptomyces</taxon>
    </lineage>
</organism>
<comment type="caution">
    <text evidence="2">The sequence shown here is derived from an EMBL/GenBank/DDBJ whole genome shotgun (WGS) entry which is preliminary data.</text>
</comment>
<reference evidence="2 3" key="1">
    <citation type="submission" date="2020-04" db="EMBL/GenBank/DDBJ databases">
        <title>Draft Genome Sequence of Streptomyces morookaense DSM 40503, an 8-azaguanine-producing strain.</title>
        <authorList>
            <person name="Qi J."/>
            <person name="Gao J.-M."/>
        </authorList>
    </citation>
    <scope>NUCLEOTIDE SEQUENCE [LARGE SCALE GENOMIC DNA]</scope>
    <source>
        <strain evidence="2 3">DSM 40503</strain>
    </source>
</reference>
<feature type="transmembrane region" description="Helical" evidence="1">
    <location>
        <begin position="260"/>
        <end position="284"/>
    </location>
</feature>
<evidence type="ECO:0000313" key="3">
    <source>
        <dbReference type="Proteomes" id="UP000587462"/>
    </source>
</evidence>
<keyword evidence="1" id="KW-0472">Membrane</keyword>
<proteinExistence type="predicted"/>
<evidence type="ECO:0000256" key="1">
    <source>
        <dbReference type="SAM" id="Phobius"/>
    </source>
</evidence>
<sequence>MTTSLRDGSAPAPVGIADAPADPVKTLLQQHHALCAGAVDPWEIAAGLEVRGIGDREAAEYRHRDVFSLAEELHARVEHGQQPGTGAPDAESPAAPGHPRGRCAALRCGWGAGGTLAWLWLLASGLTGDRTLTVLLHGARGTGVHALLAAAAPAGLALACAVVPAACCAHWFAGRARRALRTSRGLKEFGARVRPALLTAVVLYLGALLLFLWSARSALPADGTAAPAGTAPVPAYVLVAALGGLLFLARLLASYGRTRAAVHATLAAGAAQAVPLCALLAARLPGCDALGWPVRWAAGACTPAAIPLAACVLPALALLVHAVPALSRASVHSEEQGT</sequence>
<name>A0A7Y7B8Q0_STRMO</name>
<feature type="transmembrane region" description="Helical" evidence="1">
    <location>
        <begin position="233"/>
        <end position="253"/>
    </location>
</feature>
<evidence type="ECO:0008006" key="4">
    <source>
        <dbReference type="Google" id="ProtNLM"/>
    </source>
</evidence>
<dbReference type="AlphaFoldDB" id="A0A7Y7B8Q0"/>
<feature type="transmembrane region" description="Helical" evidence="1">
    <location>
        <begin position="108"/>
        <end position="126"/>
    </location>
</feature>
<keyword evidence="1" id="KW-0812">Transmembrane</keyword>
<feature type="transmembrane region" description="Helical" evidence="1">
    <location>
        <begin position="193"/>
        <end position="213"/>
    </location>
</feature>
<evidence type="ECO:0000313" key="2">
    <source>
        <dbReference type="EMBL" id="NVK81098.1"/>
    </source>
</evidence>